<dbReference type="Gene3D" id="3.30.56.10">
    <property type="match status" value="2"/>
</dbReference>
<protein>
    <recommendedName>
        <fullName evidence="15">Phenylalanine--tRNA ligase beta subunit</fullName>
        <ecNumber evidence="15">6.1.1.20</ecNumber>
    </recommendedName>
    <alternativeName>
        <fullName evidence="15">Phenylalanyl-tRNA synthetase beta subunit</fullName>
        <shortName evidence="15">PheRS</shortName>
    </alternativeName>
</protein>
<organism evidence="20 21">
    <name type="scientific">Pseudazoarcus pumilus</name>
    <dbReference type="NCBI Taxonomy" id="2067960"/>
    <lineage>
        <taxon>Bacteria</taxon>
        <taxon>Pseudomonadati</taxon>
        <taxon>Pseudomonadota</taxon>
        <taxon>Betaproteobacteria</taxon>
        <taxon>Rhodocyclales</taxon>
        <taxon>Zoogloeaceae</taxon>
        <taxon>Pseudazoarcus</taxon>
    </lineage>
</organism>
<dbReference type="PANTHER" id="PTHR10947">
    <property type="entry name" value="PHENYLALANYL-TRNA SYNTHETASE BETA CHAIN AND LEUCINE-RICH REPEAT-CONTAINING PROTEIN 47"/>
    <property type="match status" value="1"/>
</dbReference>
<dbReference type="InterPro" id="IPR012340">
    <property type="entry name" value="NA-bd_OB-fold"/>
</dbReference>
<dbReference type="InterPro" id="IPR036690">
    <property type="entry name" value="Fdx_antiC-bd_sf"/>
</dbReference>
<dbReference type="Gene3D" id="3.30.930.10">
    <property type="entry name" value="Bira Bifunctional Protein, Domain 2"/>
    <property type="match status" value="1"/>
</dbReference>
<evidence type="ECO:0000256" key="10">
    <source>
        <dbReference type="ARBA" id="ARBA00022842"/>
    </source>
</evidence>
<dbReference type="InterPro" id="IPR005147">
    <property type="entry name" value="tRNA_synthase_B5-dom"/>
</dbReference>
<dbReference type="SMART" id="SM00874">
    <property type="entry name" value="B5"/>
    <property type="match status" value="1"/>
</dbReference>
<evidence type="ECO:0000256" key="3">
    <source>
        <dbReference type="ARBA" id="ARBA00011209"/>
    </source>
</evidence>
<evidence type="ECO:0000256" key="14">
    <source>
        <dbReference type="ARBA" id="ARBA00049255"/>
    </source>
</evidence>
<keyword evidence="12 15" id="KW-0648">Protein biosynthesis</keyword>
<keyword evidence="13 15" id="KW-0030">Aminoacyl-tRNA synthetase</keyword>
<evidence type="ECO:0000256" key="9">
    <source>
        <dbReference type="ARBA" id="ARBA00022840"/>
    </source>
</evidence>
<dbReference type="RefSeq" id="WP_102246672.1">
    <property type="nucleotide sequence ID" value="NZ_CP025682.1"/>
</dbReference>
<evidence type="ECO:0000313" key="20">
    <source>
        <dbReference type="EMBL" id="AUN94604.1"/>
    </source>
</evidence>
<evidence type="ECO:0000256" key="8">
    <source>
        <dbReference type="ARBA" id="ARBA00022741"/>
    </source>
</evidence>
<dbReference type="Proteomes" id="UP000242205">
    <property type="component" value="Chromosome"/>
</dbReference>
<dbReference type="InterPro" id="IPR009061">
    <property type="entry name" value="DNA-bd_dom_put_sf"/>
</dbReference>
<sequence>MQFSEHWLREFVDPQLDTEALGHLLTMAGLEVEECDPVAADFQGVVVARIVDTAAHPDADKLKVCEVDDGSGEMLQIVCGAPNAAAGMFAPLARIGAELGDFKIKKAKLRGVESSGMLCSARELGISDAHEGLLALPADAPVGADVRAVLGLDDHSFTIKLTPNRADCLSLAGVAREVSALTGAPLSLPDTSAVPASIADVREIVLDAPAACPRYCGRIVRGVDARAATPEWMVRRLERSGVRSISVLVDITNYVMLELGQPLHAFDDARLEGAIHVRLPRAGEELLLLNEQTVKPAADTLLIADDSRALALAGIMGGEDSGITLDTADLFLESAFFAPDAIAGRARQYNFGSDASHRFERGVDFELPRRTIERATRLILDLCGGAAGPVVEAVSEAHLPVRAPVALRPQRARRVLGLEIDDNAMAELLERVHLEVRRDGECLSVVPPSWRFDIAIEADLIEEIVRLHGYDDIPARTPVGPMAMLAQDEGVRTVWSLRRQLAARDFQEVINYAFVDVAWERDFCGVVAPVKLANPIASQMGVMRTSLIGGLVDNLIANRNRQLVRVRVFETGRCFVPVADGGPVAGFEQPLRIAALAAGPALPEQWGTATRRVDFFDLKADLEALIAPRVAEFRPLEHPALHPGRAAEVSVDGVLIGVIGELHPKWVEAYDLGAAPVMFELDLPAALASGVPAYRELSRFPAVSRDIALIVDSAVAAAELMAALRRAAPPIVQAVELFDVYQGKGVADGKKSLAFRVLMQDTQRTLEDSEVESAISAIVREADASFGATLRG</sequence>
<feature type="domain" description="TRNA-binding" evidence="17">
    <location>
        <begin position="39"/>
        <end position="147"/>
    </location>
</feature>
<feature type="binding site" evidence="15">
    <location>
        <position position="459"/>
    </location>
    <ligand>
        <name>Mg(2+)</name>
        <dbReference type="ChEBI" id="CHEBI:18420"/>
        <note>shared with alpha subunit</note>
    </ligand>
</feature>
<keyword evidence="21" id="KW-1185">Reference proteome</keyword>
<dbReference type="FunFam" id="2.40.50.140:FF:000045">
    <property type="entry name" value="Phenylalanine--tRNA ligase beta subunit"/>
    <property type="match status" value="1"/>
</dbReference>
<feature type="binding site" evidence="15">
    <location>
        <position position="463"/>
    </location>
    <ligand>
        <name>Mg(2+)</name>
        <dbReference type="ChEBI" id="CHEBI:18420"/>
        <note>shared with alpha subunit</note>
    </ligand>
</feature>
<keyword evidence="4 15" id="KW-0963">Cytoplasm</keyword>
<dbReference type="CDD" id="cd02796">
    <property type="entry name" value="tRNA_bind_bactPheRS"/>
    <property type="match status" value="1"/>
</dbReference>
<dbReference type="GO" id="GO:0000287">
    <property type="term" value="F:magnesium ion binding"/>
    <property type="evidence" value="ECO:0007669"/>
    <property type="project" value="UniProtKB-UniRule"/>
</dbReference>
<dbReference type="Pfam" id="PF01588">
    <property type="entry name" value="tRNA_bind"/>
    <property type="match status" value="1"/>
</dbReference>
<dbReference type="InterPro" id="IPR041616">
    <property type="entry name" value="PheRS_beta_core"/>
</dbReference>
<evidence type="ECO:0000256" key="2">
    <source>
        <dbReference type="ARBA" id="ARBA00008653"/>
    </source>
</evidence>
<dbReference type="SUPFAM" id="SSF54991">
    <property type="entry name" value="Anticodon-binding domain of PheRS"/>
    <property type="match status" value="1"/>
</dbReference>
<dbReference type="GO" id="GO:0006432">
    <property type="term" value="P:phenylalanyl-tRNA aminoacylation"/>
    <property type="evidence" value="ECO:0007669"/>
    <property type="project" value="UniProtKB-UniRule"/>
</dbReference>
<evidence type="ECO:0000256" key="7">
    <source>
        <dbReference type="ARBA" id="ARBA00022723"/>
    </source>
</evidence>
<dbReference type="PROSITE" id="PS51483">
    <property type="entry name" value="B5"/>
    <property type="match status" value="1"/>
</dbReference>
<evidence type="ECO:0000259" key="18">
    <source>
        <dbReference type="PROSITE" id="PS51447"/>
    </source>
</evidence>
<dbReference type="FunFam" id="3.50.40.10:FF:000001">
    <property type="entry name" value="Phenylalanine--tRNA ligase beta subunit"/>
    <property type="match status" value="1"/>
</dbReference>
<keyword evidence="11 16" id="KW-0694">RNA-binding</keyword>
<dbReference type="InterPro" id="IPR004532">
    <property type="entry name" value="Phe-tRNA-ligase_IIc_bsu_bact"/>
</dbReference>
<evidence type="ECO:0000256" key="6">
    <source>
        <dbReference type="ARBA" id="ARBA00022598"/>
    </source>
</evidence>
<evidence type="ECO:0000259" key="17">
    <source>
        <dbReference type="PROSITE" id="PS50886"/>
    </source>
</evidence>
<comment type="subcellular location">
    <subcellularLocation>
        <location evidence="1 15">Cytoplasm</location>
    </subcellularLocation>
</comment>
<keyword evidence="6 15" id="KW-0436">Ligase</keyword>
<evidence type="ECO:0000256" key="11">
    <source>
        <dbReference type="ARBA" id="ARBA00022884"/>
    </source>
</evidence>
<dbReference type="KEGG" id="atw:C0099_06400"/>
<evidence type="ECO:0000256" key="4">
    <source>
        <dbReference type="ARBA" id="ARBA00022490"/>
    </source>
</evidence>
<evidence type="ECO:0000259" key="19">
    <source>
        <dbReference type="PROSITE" id="PS51483"/>
    </source>
</evidence>
<dbReference type="InterPro" id="IPR033714">
    <property type="entry name" value="tRNA_bind_bactPheRS"/>
</dbReference>
<evidence type="ECO:0000256" key="15">
    <source>
        <dbReference type="HAMAP-Rule" id="MF_00283"/>
    </source>
</evidence>
<dbReference type="HAMAP" id="MF_00283">
    <property type="entry name" value="Phe_tRNA_synth_beta1"/>
    <property type="match status" value="1"/>
</dbReference>
<gene>
    <name evidence="15" type="primary">pheT</name>
    <name evidence="20" type="ORF">C0099_06400</name>
</gene>
<dbReference type="SUPFAM" id="SSF55681">
    <property type="entry name" value="Class II aaRS and biotin synthetases"/>
    <property type="match status" value="1"/>
</dbReference>
<keyword evidence="5 16" id="KW-0820">tRNA-binding</keyword>
<dbReference type="InterPro" id="IPR045864">
    <property type="entry name" value="aa-tRNA-synth_II/BPL/LPL"/>
</dbReference>
<dbReference type="Gene3D" id="3.50.40.10">
    <property type="entry name" value="Phenylalanyl-trna Synthetase, Chain B, domain 3"/>
    <property type="match status" value="1"/>
</dbReference>
<evidence type="ECO:0000313" key="21">
    <source>
        <dbReference type="Proteomes" id="UP000242205"/>
    </source>
</evidence>
<dbReference type="PROSITE" id="PS51447">
    <property type="entry name" value="FDX_ACB"/>
    <property type="match status" value="1"/>
</dbReference>
<dbReference type="Pfam" id="PF03483">
    <property type="entry name" value="B3_4"/>
    <property type="match status" value="1"/>
</dbReference>
<evidence type="ECO:0000256" key="1">
    <source>
        <dbReference type="ARBA" id="ARBA00004496"/>
    </source>
</evidence>
<comment type="cofactor">
    <cofactor evidence="15">
        <name>Mg(2+)</name>
        <dbReference type="ChEBI" id="CHEBI:18420"/>
    </cofactor>
    <text evidence="15">Binds 2 magnesium ions per tetramer.</text>
</comment>
<feature type="binding site" evidence="15">
    <location>
        <position position="453"/>
    </location>
    <ligand>
        <name>Mg(2+)</name>
        <dbReference type="ChEBI" id="CHEBI:18420"/>
        <note>shared with alpha subunit</note>
    </ligand>
</feature>
<dbReference type="FunFam" id="3.30.56.10:FF:000002">
    <property type="entry name" value="Phenylalanine--tRNA ligase beta subunit"/>
    <property type="match status" value="1"/>
</dbReference>
<name>A0A2I6S5S5_9RHOO</name>
<dbReference type="PANTHER" id="PTHR10947:SF0">
    <property type="entry name" value="PHENYLALANINE--TRNA LIGASE BETA SUBUNIT"/>
    <property type="match status" value="1"/>
</dbReference>
<dbReference type="EMBL" id="CP025682">
    <property type="protein sequence ID" value="AUN94604.1"/>
    <property type="molecule type" value="Genomic_DNA"/>
</dbReference>
<dbReference type="InterPro" id="IPR020825">
    <property type="entry name" value="Phe-tRNA_synthase-like_B3/B4"/>
</dbReference>
<dbReference type="Pfam" id="PF17759">
    <property type="entry name" value="tRNA_synthFbeta"/>
    <property type="match status" value="1"/>
</dbReference>
<dbReference type="PROSITE" id="PS50886">
    <property type="entry name" value="TRBD"/>
    <property type="match status" value="1"/>
</dbReference>
<dbReference type="AlphaFoldDB" id="A0A2I6S5S5"/>
<dbReference type="FunFam" id="3.30.70.380:FF:000001">
    <property type="entry name" value="Phenylalanine--tRNA ligase beta subunit"/>
    <property type="match status" value="1"/>
</dbReference>
<dbReference type="SUPFAM" id="SSF50249">
    <property type="entry name" value="Nucleic acid-binding proteins"/>
    <property type="match status" value="1"/>
</dbReference>
<reference evidence="20 21" key="1">
    <citation type="submission" date="2018-01" db="EMBL/GenBank/DDBJ databases">
        <authorList>
            <person name="Fu G.-Y."/>
        </authorList>
    </citation>
    <scope>NUCLEOTIDE SEQUENCE [LARGE SCALE GENOMIC DNA]</scope>
    <source>
        <strain evidence="20 21">SY39</strain>
    </source>
</reference>
<dbReference type="CDD" id="cd00769">
    <property type="entry name" value="PheRS_beta_core"/>
    <property type="match status" value="1"/>
</dbReference>
<comment type="subunit">
    <text evidence="3 15">Tetramer of two alpha and two beta subunits.</text>
</comment>
<proteinExistence type="inferred from homology"/>
<evidence type="ECO:0000256" key="5">
    <source>
        <dbReference type="ARBA" id="ARBA00022555"/>
    </source>
</evidence>
<evidence type="ECO:0000256" key="12">
    <source>
        <dbReference type="ARBA" id="ARBA00022917"/>
    </source>
</evidence>
<evidence type="ECO:0000256" key="13">
    <source>
        <dbReference type="ARBA" id="ARBA00023146"/>
    </source>
</evidence>
<dbReference type="Pfam" id="PF03147">
    <property type="entry name" value="FDX-ACB"/>
    <property type="match status" value="1"/>
</dbReference>
<dbReference type="InterPro" id="IPR002547">
    <property type="entry name" value="tRNA-bd_dom"/>
</dbReference>
<dbReference type="GO" id="GO:0000049">
    <property type="term" value="F:tRNA binding"/>
    <property type="evidence" value="ECO:0007669"/>
    <property type="project" value="UniProtKB-UniRule"/>
</dbReference>
<dbReference type="Pfam" id="PF03484">
    <property type="entry name" value="B5"/>
    <property type="match status" value="1"/>
</dbReference>
<dbReference type="SMART" id="SM00896">
    <property type="entry name" value="FDX-ACB"/>
    <property type="match status" value="1"/>
</dbReference>
<dbReference type="GO" id="GO:0009328">
    <property type="term" value="C:phenylalanine-tRNA ligase complex"/>
    <property type="evidence" value="ECO:0007669"/>
    <property type="project" value="TreeGrafter"/>
</dbReference>
<dbReference type="InterPro" id="IPR005121">
    <property type="entry name" value="Fdx_antiC-bd"/>
</dbReference>
<dbReference type="SUPFAM" id="SSF46955">
    <property type="entry name" value="Putative DNA-binding domain"/>
    <property type="match status" value="1"/>
</dbReference>
<dbReference type="SMART" id="SM00873">
    <property type="entry name" value="B3_4"/>
    <property type="match status" value="1"/>
</dbReference>
<dbReference type="Gene3D" id="3.30.70.380">
    <property type="entry name" value="Ferrodoxin-fold anticodon-binding domain"/>
    <property type="match status" value="1"/>
</dbReference>
<comment type="similarity">
    <text evidence="2 15">Belongs to the phenylalanyl-tRNA synthetase beta subunit family. Type 1 subfamily.</text>
</comment>
<dbReference type="GO" id="GO:0004826">
    <property type="term" value="F:phenylalanine-tRNA ligase activity"/>
    <property type="evidence" value="ECO:0007669"/>
    <property type="project" value="UniProtKB-UniRule"/>
</dbReference>
<keyword evidence="9 15" id="KW-0067">ATP-binding</keyword>
<feature type="domain" description="FDX-ACB" evidence="18">
    <location>
        <begin position="698"/>
        <end position="791"/>
    </location>
</feature>
<keyword evidence="10 15" id="KW-0460">Magnesium</keyword>
<dbReference type="InterPro" id="IPR045060">
    <property type="entry name" value="Phe-tRNA-ligase_IIc_bsu"/>
</dbReference>
<comment type="catalytic activity">
    <reaction evidence="14 15">
        <text>tRNA(Phe) + L-phenylalanine + ATP = L-phenylalanyl-tRNA(Phe) + AMP + diphosphate + H(+)</text>
        <dbReference type="Rhea" id="RHEA:19413"/>
        <dbReference type="Rhea" id="RHEA-COMP:9668"/>
        <dbReference type="Rhea" id="RHEA-COMP:9699"/>
        <dbReference type="ChEBI" id="CHEBI:15378"/>
        <dbReference type="ChEBI" id="CHEBI:30616"/>
        <dbReference type="ChEBI" id="CHEBI:33019"/>
        <dbReference type="ChEBI" id="CHEBI:58095"/>
        <dbReference type="ChEBI" id="CHEBI:78442"/>
        <dbReference type="ChEBI" id="CHEBI:78531"/>
        <dbReference type="ChEBI" id="CHEBI:456215"/>
        <dbReference type="EC" id="6.1.1.20"/>
    </reaction>
</comment>
<dbReference type="NCBIfam" id="TIGR00472">
    <property type="entry name" value="pheT_bact"/>
    <property type="match status" value="1"/>
</dbReference>
<feature type="binding site" evidence="15">
    <location>
        <position position="462"/>
    </location>
    <ligand>
        <name>Mg(2+)</name>
        <dbReference type="ChEBI" id="CHEBI:18420"/>
        <note>shared with alpha subunit</note>
    </ligand>
</feature>
<keyword evidence="7 15" id="KW-0479">Metal-binding</keyword>
<dbReference type="SUPFAM" id="SSF56037">
    <property type="entry name" value="PheT/TilS domain"/>
    <property type="match status" value="1"/>
</dbReference>
<dbReference type="Gene3D" id="2.40.50.140">
    <property type="entry name" value="Nucleic acid-binding proteins"/>
    <property type="match status" value="1"/>
</dbReference>
<dbReference type="NCBIfam" id="NF045760">
    <property type="entry name" value="YtpR"/>
    <property type="match status" value="1"/>
</dbReference>
<keyword evidence="8 15" id="KW-0547">Nucleotide-binding</keyword>
<evidence type="ECO:0000256" key="16">
    <source>
        <dbReference type="PROSITE-ProRule" id="PRU00209"/>
    </source>
</evidence>
<accession>A0A2I6S5S5</accession>
<dbReference type="OrthoDB" id="9805455at2"/>
<dbReference type="InterPro" id="IPR005146">
    <property type="entry name" value="B3/B4_tRNA-bd"/>
</dbReference>
<feature type="domain" description="B5" evidence="19">
    <location>
        <begin position="400"/>
        <end position="475"/>
    </location>
</feature>
<dbReference type="GO" id="GO:0005524">
    <property type="term" value="F:ATP binding"/>
    <property type="evidence" value="ECO:0007669"/>
    <property type="project" value="UniProtKB-UniRule"/>
</dbReference>
<dbReference type="EC" id="6.1.1.20" evidence="15"/>